<dbReference type="InterPro" id="IPR003819">
    <property type="entry name" value="TauD/TfdA-like"/>
</dbReference>
<protein>
    <recommendedName>
        <fullName evidence="3">TauD/TfdA-like domain-containing protein</fullName>
    </recommendedName>
</protein>
<dbReference type="EMBL" id="UOFL01000012">
    <property type="protein sequence ID" value="VAW71182.1"/>
    <property type="molecule type" value="Genomic_DNA"/>
</dbReference>
<dbReference type="SUPFAM" id="SSF51197">
    <property type="entry name" value="Clavaminate synthase-like"/>
    <property type="match status" value="1"/>
</dbReference>
<dbReference type="InterPro" id="IPR050411">
    <property type="entry name" value="AlphaKG_dependent_hydroxylases"/>
</dbReference>
<dbReference type="InterPro" id="IPR042098">
    <property type="entry name" value="TauD-like_sf"/>
</dbReference>
<organism evidence="4">
    <name type="scientific">hydrothermal vent metagenome</name>
    <dbReference type="NCBI Taxonomy" id="652676"/>
    <lineage>
        <taxon>unclassified sequences</taxon>
        <taxon>metagenomes</taxon>
        <taxon>ecological metagenomes</taxon>
    </lineage>
</organism>
<evidence type="ECO:0000313" key="4">
    <source>
        <dbReference type="EMBL" id="VAW71182.1"/>
    </source>
</evidence>
<dbReference type="GO" id="GO:0017000">
    <property type="term" value="P:antibiotic biosynthetic process"/>
    <property type="evidence" value="ECO:0007669"/>
    <property type="project" value="UniProtKB-KW"/>
</dbReference>
<reference evidence="4" key="1">
    <citation type="submission" date="2018-06" db="EMBL/GenBank/DDBJ databases">
        <authorList>
            <person name="Zhirakovskaya E."/>
        </authorList>
    </citation>
    <scope>NUCLEOTIDE SEQUENCE</scope>
</reference>
<evidence type="ECO:0000256" key="1">
    <source>
        <dbReference type="ARBA" id="ARBA00023002"/>
    </source>
</evidence>
<keyword evidence="2" id="KW-0045">Antibiotic biosynthesis</keyword>
<keyword evidence="1" id="KW-0560">Oxidoreductase</keyword>
<gene>
    <name evidence="4" type="ORF">MNBD_GAMMA12-3616</name>
</gene>
<sequence length="302" mass="34831">MPIYKRNETIQAFDLKQTKAYEAWCSQKFDNYPQDIKEITVEVKNSVQLSASEKQAIQTICYKTNLAIVRIKKNFPDKNELKQFGVQLGLNSLDNNLCADEEAISSIRVRKDSLKHEGYIPYTAKALNWHTDGYYNLETKKINAILMYCAEKSATGGNNRFLDHEIIYCQLRNLNPEFIRVLELPDVMTIPANVVDGIEIRAAQTGPVFSINPVTERLHMRYSARKRNIIWKDEPMVHEAIKAIEALLNEPNDYIFNYTPLPGQLIISNNALHSRASFEDKPEQGLQRVIYRARYLERISNT</sequence>
<proteinExistence type="predicted"/>
<evidence type="ECO:0000256" key="2">
    <source>
        <dbReference type="ARBA" id="ARBA00023194"/>
    </source>
</evidence>
<dbReference type="PANTHER" id="PTHR10696">
    <property type="entry name" value="GAMMA-BUTYROBETAINE HYDROXYLASE-RELATED"/>
    <property type="match status" value="1"/>
</dbReference>
<evidence type="ECO:0000259" key="3">
    <source>
        <dbReference type="Pfam" id="PF02668"/>
    </source>
</evidence>
<accession>A0A3B0Y743</accession>
<name>A0A3B0Y743_9ZZZZ</name>
<dbReference type="GO" id="GO:0016491">
    <property type="term" value="F:oxidoreductase activity"/>
    <property type="evidence" value="ECO:0007669"/>
    <property type="project" value="UniProtKB-KW"/>
</dbReference>
<dbReference type="Gene3D" id="3.60.130.10">
    <property type="entry name" value="Clavaminate synthase-like"/>
    <property type="match status" value="1"/>
</dbReference>
<dbReference type="PANTHER" id="PTHR10696:SF56">
    <property type="entry name" value="TAUD_TFDA-LIKE DOMAIN-CONTAINING PROTEIN"/>
    <property type="match status" value="1"/>
</dbReference>
<feature type="domain" description="TauD/TfdA-like" evidence="3">
    <location>
        <begin position="38"/>
        <end position="288"/>
    </location>
</feature>
<dbReference type="Pfam" id="PF02668">
    <property type="entry name" value="TauD"/>
    <property type="match status" value="1"/>
</dbReference>
<dbReference type="AlphaFoldDB" id="A0A3B0Y743"/>